<feature type="repeat" description="ANK" evidence="13">
    <location>
        <begin position="239"/>
        <end position="271"/>
    </location>
</feature>
<keyword evidence="17" id="KW-1185">Reference proteome</keyword>
<feature type="transmembrane region" description="Helical" evidence="15">
    <location>
        <begin position="649"/>
        <end position="672"/>
    </location>
</feature>
<keyword evidence="6 15" id="KW-0812">Transmembrane</keyword>
<dbReference type="Gene3D" id="1.25.40.20">
    <property type="entry name" value="Ankyrin repeat-containing domain"/>
    <property type="match status" value="1"/>
</dbReference>
<evidence type="ECO:0000313" key="18">
    <source>
        <dbReference type="RefSeq" id="XP_065648825.1"/>
    </source>
</evidence>
<evidence type="ECO:0000256" key="8">
    <source>
        <dbReference type="ARBA" id="ARBA00022837"/>
    </source>
</evidence>
<feature type="repeat" description="ANK" evidence="13">
    <location>
        <begin position="205"/>
        <end position="237"/>
    </location>
</feature>
<evidence type="ECO:0000256" key="10">
    <source>
        <dbReference type="ARBA" id="ARBA00023065"/>
    </source>
</evidence>
<evidence type="ECO:0000256" key="3">
    <source>
        <dbReference type="ARBA" id="ARBA00022475"/>
    </source>
</evidence>
<dbReference type="SUPFAM" id="SSF48403">
    <property type="entry name" value="Ankyrin repeat"/>
    <property type="match status" value="1"/>
</dbReference>
<keyword evidence="12" id="KW-0407">Ion channel</keyword>
<feature type="coiled-coil region" evidence="14">
    <location>
        <begin position="785"/>
        <end position="838"/>
    </location>
</feature>
<keyword evidence="11 15" id="KW-0472">Membrane</keyword>
<evidence type="ECO:0000313" key="17">
    <source>
        <dbReference type="Proteomes" id="UP001652625"/>
    </source>
</evidence>
<comment type="subcellular location">
    <subcellularLocation>
        <location evidence="1">Cell membrane</location>
        <topology evidence="1">Multi-pass membrane protein</topology>
    </subcellularLocation>
</comment>
<reference evidence="18" key="1">
    <citation type="submission" date="2025-08" db="UniProtKB">
        <authorList>
            <consortium name="RefSeq"/>
        </authorList>
    </citation>
    <scope>IDENTIFICATION</scope>
</reference>
<dbReference type="InterPro" id="IPR002110">
    <property type="entry name" value="Ankyrin_rpt"/>
</dbReference>
<evidence type="ECO:0000256" key="13">
    <source>
        <dbReference type="PROSITE-ProRule" id="PRU00023"/>
    </source>
</evidence>
<keyword evidence="10" id="KW-0406">Ion transport</keyword>
<dbReference type="PROSITE" id="PS50297">
    <property type="entry name" value="ANK_REP_REGION"/>
    <property type="match status" value="3"/>
</dbReference>
<dbReference type="Proteomes" id="UP001652625">
    <property type="component" value="Chromosome 03"/>
</dbReference>
<name>A0ABM4BIF7_HYDVU</name>
<keyword evidence="14" id="KW-0175">Coiled coil</keyword>
<keyword evidence="7" id="KW-0677">Repeat</keyword>
<feature type="transmembrane region" description="Helical" evidence="15">
    <location>
        <begin position="398"/>
        <end position="418"/>
    </location>
</feature>
<keyword evidence="3" id="KW-1003">Cell membrane</keyword>
<feature type="transmembrane region" description="Helical" evidence="15">
    <location>
        <begin position="430"/>
        <end position="448"/>
    </location>
</feature>
<keyword evidence="8" id="KW-0106">Calcium</keyword>
<keyword evidence="2" id="KW-0813">Transport</keyword>
<keyword evidence="4" id="KW-0109">Calcium transport</keyword>
<feature type="transmembrane region" description="Helical" evidence="15">
    <location>
        <begin position="585"/>
        <end position="603"/>
    </location>
</feature>
<evidence type="ECO:0000256" key="5">
    <source>
        <dbReference type="ARBA" id="ARBA00022673"/>
    </source>
</evidence>
<dbReference type="SMART" id="SM00248">
    <property type="entry name" value="ANK"/>
    <property type="match status" value="5"/>
</dbReference>
<evidence type="ECO:0000256" key="7">
    <source>
        <dbReference type="ARBA" id="ARBA00022737"/>
    </source>
</evidence>
<evidence type="ECO:0000256" key="12">
    <source>
        <dbReference type="ARBA" id="ARBA00023303"/>
    </source>
</evidence>
<feature type="transmembrane region" description="Helical" evidence="15">
    <location>
        <begin position="508"/>
        <end position="526"/>
    </location>
</feature>
<gene>
    <name evidence="18" type="primary">LOC100206166</name>
</gene>
<sequence length="839" mass="97330">MVSKNIAENFLKSTQKIAFDVKNYFFAKSNDENYETMSLKSFRSKSILKSSVKVNTPNIIEDFEKTNEKTPIDCSRNLIVDPDNLFRKGPIPIEKLSFKDQTHLSLKACLKEMNDNDKNLSSVREASDPASEMLLHYFARLGNGADDEDTVNLQFVKALLDEGASLNFTDCYGQSVFFAIVRDWHVNVASFAIEKRADVNHKDKYGRTPLHLAAAIDYSAMIEILIKNGALIDAVTTGEEQSALHYAARYNAIHSIEVLISHGAKLDSVDFLLRTPLHVAVEFGSHKAVKYFLEIGVPVGTYDSYGNSAVGLMVEKLPSCTYEAMNQFIVNNNSTRKIYYYLDCLQFDVKYATKVSKSVLQMVVMHNRFDLIMHPVLQKLLNVNWKLFGRRHAVISNFWNVLYTMLATILVYSIPFTSYDQQYSPPKAKAWKIVIACVFFVLTFYFLIKQLWSVIQNTKCINDYKNYKITRLKKQKQYFHPAWFEEQQFYEEEFKRISNLSANIWNDLWNIFEFMLVVVVLLTYILHIINIIKPNMRLFKAANYVSCIMLLFVYFRLYKTLRIFSIFSVFTVLLGHVLEETIRILLLFLDFYVPYLFIIFMLFGGKNGYKQEGELNNSGLENFDDVTYNMWLIIFGKSYPHKSLEETNIYVSQVAFGLYFILMTIFFIYIYIGRLNQVFCNIHQQTLATSNMMFASIMVNEENSLKLKDKMKQKKFLRHSCGPMEVNYECTSRQVNEEHQSSKIHIDHIVTSVDNISAFLSKSNLKKKKKNTINLENFSIFNTEVQKLTQRQQEMEHEFSELKKRVATEQQKSLDSIKEAVDAHLNEAAANKRKLEKES</sequence>
<keyword evidence="5" id="KW-0107">Calcium channel</keyword>
<keyword evidence="9 15" id="KW-1133">Transmembrane helix</keyword>
<feature type="transmembrane region" description="Helical" evidence="15">
    <location>
        <begin position="538"/>
        <end position="555"/>
    </location>
</feature>
<evidence type="ECO:0000256" key="11">
    <source>
        <dbReference type="ARBA" id="ARBA00023136"/>
    </source>
</evidence>
<organism evidence="17 18">
    <name type="scientific">Hydra vulgaris</name>
    <name type="common">Hydra</name>
    <name type="synonym">Hydra attenuata</name>
    <dbReference type="NCBI Taxonomy" id="6087"/>
    <lineage>
        <taxon>Eukaryota</taxon>
        <taxon>Metazoa</taxon>
        <taxon>Cnidaria</taxon>
        <taxon>Hydrozoa</taxon>
        <taxon>Hydroidolina</taxon>
        <taxon>Anthoathecata</taxon>
        <taxon>Aplanulata</taxon>
        <taxon>Hydridae</taxon>
        <taxon>Hydra</taxon>
    </lineage>
</organism>
<evidence type="ECO:0000256" key="1">
    <source>
        <dbReference type="ARBA" id="ARBA00004651"/>
    </source>
</evidence>
<dbReference type="Pfam" id="PF12796">
    <property type="entry name" value="Ank_2"/>
    <property type="match status" value="1"/>
</dbReference>
<keyword evidence="18" id="KW-0675">Receptor</keyword>
<dbReference type="GeneID" id="100206166"/>
<evidence type="ECO:0000256" key="15">
    <source>
        <dbReference type="SAM" id="Phobius"/>
    </source>
</evidence>
<feature type="transmembrane region" description="Helical" evidence="15">
    <location>
        <begin position="561"/>
        <end position="578"/>
    </location>
</feature>
<evidence type="ECO:0000259" key="16">
    <source>
        <dbReference type="Pfam" id="PF00520"/>
    </source>
</evidence>
<protein>
    <submittedName>
        <fullName evidence="18">Transient receptor potential cation channel subfamily A member 1 isoform X2</fullName>
    </submittedName>
</protein>
<evidence type="ECO:0000256" key="6">
    <source>
        <dbReference type="ARBA" id="ARBA00022692"/>
    </source>
</evidence>
<evidence type="ECO:0000256" key="9">
    <source>
        <dbReference type="ARBA" id="ARBA00022989"/>
    </source>
</evidence>
<dbReference type="InterPro" id="IPR005821">
    <property type="entry name" value="Ion_trans_dom"/>
</dbReference>
<accession>A0ABM4BIF7</accession>
<dbReference type="PROSITE" id="PS50088">
    <property type="entry name" value="ANK_REPEAT"/>
    <property type="match status" value="3"/>
</dbReference>
<dbReference type="Pfam" id="PF00520">
    <property type="entry name" value="Ion_trans"/>
    <property type="match status" value="1"/>
</dbReference>
<evidence type="ECO:0000256" key="4">
    <source>
        <dbReference type="ARBA" id="ARBA00022568"/>
    </source>
</evidence>
<dbReference type="PANTHER" id="PTHR10582:SF33">
    <property type="entry name" value="TRANSIENT RECEPTOR POTENTIAL CHANNEL PYREXIA"/>
    <property type="match status" value="1"/>
</dbReference>
<feature type="domain" description="Ion transport" evidence="16">
    <location>
        <begin position="397"/>
        <end position="685"/>
    </location>
</feature>
<evidence type="ECO:0000256" key="14">
    <source>
        <dbReference type="SAM" id="Coils"/>
    </source>
</evidence>
<evidence type="ECO:0000256" key="2">
    <source>
        <dbReference type="ARBA" id="ARBA00022448"/>
    </source>
</evidence>
<dbReference type="RefSeq" id="XP_065648825.1">
    <property type="nucleotide sequence ID" value="XM_065792753.1"/>
</dbReference>
<dbReference type="InterPro" id="IPR036770">
    <property type="entry name" value="Ankyrin_rpt-contain_sf"/>
</dbReference>
<dbReference type="InterPro" id="IPR024862">
    <property type="entry name" value="TRPV"/>
</dbReference>
<dbReference type="PANTHER" id="PTHR10582">
    <property type="entry name" value="TRANSIENT RECEPTOR POTENTIAL ION CHANNEL PROTEIN"/>
    <property type="match status" value="1"/>
</dbReference>
<proteinExistence type="predicted"/>
<feature type="repeat" description="ANK" evidence="13">
    <location>
        <begin position="272"/>
        <end position="304"/>
    </location>
</feature>
<keyword evidence="13" id="KW-0040">ANK repeat</keyword>